<dbReference type="KEGG" id="cyt:cce_4917"/>
<dbReference type="EMBL" id="CP000807">
    <property type="protein sequence ID" value="ACB54263.1"/>
    <property type="molecule type" value="Genomic_DNA"/>
</dbReference>
<dbReference type="STRING" id="43989.cce_4917"/>
<protein>
    <submittedName>
        <fullName evidence="1">Uncharacterized protein</fullName>
    </submittedName>
</protein>
<dbReference type="AlphaFoldDB" id="B1X2A2"/>
<reference evidence="1 2" key="1">
    <citation type="journal article" date="2008" name="Proc. Natl. Acad. Sci. U.S.A.">
        <title>The genome of Cyanothece 51142, a unicellular diazotrophic cyanobacterium important in the marine nitrogen cycle.</title>
        <authorList>
            <person name="Welsh E.A."/>
            <person name="Liberton M."/>
            <person name="Stoeckel J."/>
            <person name="Loh T."/>
            <person name="Elvitigala T."/>
            <person name="Wang C."/>
            <person name="Wollam A."/>
            <person name="Fulton R.S."/>
            <person name="Clifton S.W."/>
            <person name="Jacobs J.M."/>
            <person name="Aurora R."/>
            <person name="Ghosh B.K."/>
            <person name="Sherman L.A."/>
            <person name="Smith R.D."/>
            <person name="Wilson R.K."/>
            <person name="Pakrasi H.B."/>
        </authorList>
    </citation>
    <scope>NUCLEOTIDE SEQUENCE [LARGE SCALE GENOMIC DNA]</scope>
    <source>
        <strain evidence="2">ATCC 51142 / BH68</strain>
    </source>
</reference>
<dbReference type="Proteomes" id="UP000001203">
    <property type="component" value="Chromosome linear"/>
</dbReference>
<name>B1X2A2_CROS5</name>
<gene>
    <name evidence="1" type="ordered locus">cce_4917</name>
</gene>
<proteinExistence type="predicted"/>
<sequence>MNNITQKLHNQSLPIQNEPLTTTRIQLKGYGASQYQARIITQPLTPFGVSKRSYTYAVTDVISSTRQILENPRIHLKTRHQLEAILTSLFNRLDNVVNVPFIQGTDPQLSQVSKQLFKNMMNVNRYLTELNGKVATLKGKHK</sequence>
<organism evidence="1 2">
    <name type="scientific">Crocosphaera subtropica (strain ATCC 51142 / BH68)</name>
    <name type="common">Cyanothece sp. (strain ATCC 51142)</name>
    <dbReference type="NCBI Taxonomy" id="43989"/>
    <lineage>
        <taxon>Bacteria</taxon>
        <taxon>Bacillati</taxon>
        <taxon>Cyanobacteriota</taxon>
        <taxon>Cyanophyceae</taxon>
        <taxon>Oscillatoriophycideae</taxon>
        <taxon>Chroococcales</taxon>
        <taxon>Aphanothecaceae</taxon>
        <taxon>Crocosphaera</taxon>
        <taxon>Crocosphaera subtropica</taxon>
    </lineage>
</organism>
<dbReference type="RefSeq" id="WP_009546325.1">
    <property type="nucleotide sequence ID" value="NC_010547.1"/>
</dbReference>
<keyword evidence="2" id="KW-1185">Reference proteome</keyword>
<dbReference type="HOGENOM" id="CLU_1872000_0_0_3"/>
<dbReference type="OrthoDB" id="427847at2"/>
<evidence type="ECO:0000313" key="1">
    <source>
        <dbReference type="EMBL" id="ACB54263.1"/>
    </source>
</evidence>
<evidence type="ECO:0000313" key="2">
    <source>
        <dbReference type="Proteomes" id="UP000001203"/>
    </source>
</evidence>
<dbReference type="eggNOG" id="ENOG502ZEY4">
    <property type="taxonomic scope" value="Bacteria"/>
</dbReference>
<accession>B1X2A2</accession>